<protein>
    <submittedName>
        <fullName evidence="1">Uncharacterized protein</fullName>
    </submittedName>
</protein>
<sequence>MSILNVLLSADQLVVTVDTWAEDAISGQASAGAKVLLIPQHQILLATRGSAQFFLRIYQLSLEASFRADFTLEQLAAELGRVIDQLWPNYAKAVAEAGLPAEYCTTELVLGGWSPKNGRMMATAYAKHDAAVPAVVQPITGQLSSPGEPLRAWPPSMATPALFEAGRLQARWLNESEGRRVAGGRLLLGFLLQGQAVVKDLGALS</sequence>
<dbReference type="Proteomes" id="UP001216828">
    <property type="component" value="Chromosome"/>
</dbReference>
<evidence type="ECO:0000313" key="2">
    <source>
        <dbReference type="Proteomes" id="UP001216828"/>
    </source>
</evidence>
<keyword evidence="2" id="KW-1185">Reference proteome</keyword>
<organism evidence="1 2">
    <name type="scientific">Stenotrophomonas forensis</name>
    <dbReference type="NCBI Taxonomy" id="2871169"/>
    <lineage>
        <taxon>Bacteria</taxon>
        <taxon>Pseudomonadati</taxon>
        <taxon>Pseudomonadota</taxon>
        <taxon>Gammaproteobacteria</taxon>
        <taxon>Lysobacterales</taxon>
        <taxon>Lysobacteraceae</taxon>
        <taxon>Stenotrophomonas</taxon>
        <taxon>Stenotrophomonas maltophilia group</taxon>
    </lineage>
</organism>
<dbReference type="RefSeq" id="WP_100434272.1">
    <property type="nucleotide sequence ID" value="NZ_CP082270.1"/>
</dbReference>
<accession>A0ABY7Y4K9</accession>
<reference evidence="1 2" key="1">
    <citation type="submission" date="2021-08" db="EMBL/GenBank/DDBJ databases">
        <title>Stenotrophomonas forensis sp. nov., isolated from contaminated viral transport media.</title>
        <authorList>
            <person name="Nguyen S.V."/>
            <person name="Edwards D."/>
            <person name="Scott S."/>
            <person name="Doss J."/>
            <person name="Merid S."/>
            <person name="Zelaya E."/>
            <person name="Maza C."/>
            <person name="Mann M."/>
            <person name="Hamilton B."/>
            <person name="Blackwell R."/>
            <person name="Tran A."/>
            <person name="Hauser J."/>
        </authorList>
    </citation>
    <scope>NUCLEOTIDE SEQUENCE [LARGE SCALE GENOMIC DNA]</scope>
    <source>
        <strain evidence="1 2">DFS-20110405</strain>
    </source>
</reference>
<dbReference type="EMBL" id="CP082270">
    <property type="protein sequence ID" value="WDM64908.1"/>
    <property type="molecule type" value="Genomic_DNA"/>
</dbReference>
<proteinExistence type="predicted"/>
<name>A0ABY7Y4K9_9GAMM</name>
<evidence type="ECO:0000313" key="1">
    <source>
        <dbReference type="EMBL" id="WDM64908.1"/>
    </source>
</evidence>
<gene>
    <name evidence="1" type="ORF">K5L94_06365</name>
</gene>